<accession>A0A387H8V0</accession>
<feature type="region of interest" description="Disordered" evidence="1">
    <location>
        <begin position="21"/>
        <end position="51"/>
    </location>
</feature>
<keyword evidence="4" id="KW-1185">Reference proteome</keyword>
<keyword evidence="2" id="KW-0732">Signal</keyword>
<name>A0A387H8V0_9ACTN</name>
<feature type="signal peptide" evidence="2">
    <location>
        <begin position="1"/>
        <end position="25"/>
    </location>
</feature>
<dbReference type="RefSeq" id="WP_120719827.1">
    <property type="nucleotide sequence ID" value="NZ_CP032698.1"/>
</dbReference>
<feature type="compositionally biased region" description="Low complexity" evidence="1">
    <location>
        <begin position="32"/>
        <end position="51"/>
    </location>
</feature>
<evidence type="ECO:0000256" key="1">
    <source>
        <dbReference type="SAM" id="MobiDB-lite"/>
    </source>
</evidence>
<dbReference type="EMBL" id="CP032698">
    <property type="protein sequence ID" value="AYG78593.1"/>
    <property type="molecule type" value="Genomic_DNA"/>
</dbReference>
<evidence type="ECO:0000313" key="4">
    <source>
        <dbReference type="Proteomes" id="UP000271554"/>
    </source>
</evidence>
<gene>
    <name evidence="3" type="ORF">DWB77_00701</name>
</gene>
<dbReference type="Proteomes" id="UP000271554">
    <property type="component" value="Chromosome"/>
</dbReference>
<evidence type="ECO:0008006" key="5">
    <source>
        <dbReference type="Google" id="ProtNLM"/>
    </source>
</evidence>
<proteinExistence type="predicted"/>
<evidence type="ECO:0000313" key="3">
    <source>
        <dbReference type="EMBL" id="AYG78593.1"/>
    </source>
</evidence>
<evidence type="ECO:0000256" key="2">
    <source>
        <dbReference type="SAM" id="SignalP"/>
    </source>
</evidence>
<reference evidence="3 4" key="1">
    <citation type="submission" date="2018-10" db="EMBL/GenBank/DDBJ databases">
        <title>Relationship between Morphology and Antimicrobial Activity in Streptomyces.</title>
        <authorList>
            <person name="Kang H.J."/>
            <person name="Kim S.B."/>
        </authorList>
    </citation>
    <scope>NUCLEOTIDE SEQUENCE [LARGE SCALE GENOMIC DNA]</scope>
    <source>
        <strain evidence="3 4">BH38</strain>
    </source>
</reference>
<sequence length="179" mass="18560">MNLTRTATVALTAATVLLLPGCSNTPPTADGRPATAVSPRPAPATPAARTTDATSAFKSLAAGVKTATFGTTVTAENDGNHLLGRPGQYTSKITFTDSRIKAADTQGLKAGDVGYGGSIEVFTDNNDAETRAKYIQTVTRGIPALGEYDYVHGTSVIRVSRLLTPAQAKEYETAGAKLD</sequence>
<dbReference type="OrthoDB" id="3629459at2"/>
<organism evidence="3 4">
    <name type="scientific">Streptomyces hundungensis</name>
    <dbReference type="NCBI Taxonomy" id="1077946"/>
    <lineage>
        <taxon>Bacteria</taxon>
        <taxon>Bacillati</taxon>
        <taxon>Actinomycetota</taxon>
        <taxon>Actinomycetes</taxon>
        <taxon>Kitasatosporales</taxon>
        <taxon>Streptomycetaceae</taxon>
        <taxon>Streptomyces</taxon>
    </lineage>
</organism>
<dbReference type="AlphaFoldDB" id="A0A387H8V0"/>
<dbReference type="KEGG" id="shun:DWB77_00701"/>
<feature type="chain" id="PRO_5038807779" description="Lipoprotein" evidence="2">
    <location>
        <begin position="26"/>
        <end position="179"/>
    </location>
</feature>
<protein>
    <recommendedName>
        <fullName evidence="5">Lipoprotein</fullName>
    </recommendedName>
</protein>